<feature type="domain" description="RING-type" evidence="6">
    <location>
        <begin position="14"/>
        <end position="59"/>
    </location>
</feature>
<dbReference type="PANTHER" id="PTHR25462">
    <property type="entry name" value="BONUS, ISOFORM C-RELATED"/>
    <property type="match status" value="1"/>
</dbReference>
<keyword evidence="2 4" id="KW-0863">Zinc-finger</keyword>
<protein>
    <recommendedName>
        <fullName evidence="6">RING-type domain-containing protein</fullName>
    </recommendedName>
</protein>
<dbReference type="InterPro" id="IPR017907">
    <property type="entry name" value="Znf_RING_CS"/>
</dbReference>
<dbReference type="PROSITE" id="PS50089">
    <property type="entry name" value="ZF_RING_2"/>
    <property type="match status" value="1"/>
</dbReference>
<dbReference type="Pfam" id="PF13445">
    <property type="entry name" value="zf-RING_UBOX"/>
    <property type="match status" value="1"/>
</dbReference>
<evidence type="ECO:0000256" key="1">
    <source>
        <dbReference type="ARBA" id="ARBA00022723"/>
    </source>
</evidence>
<dbReference type="InterPro" id="IPR027370">
    <property type="entry name" value="Znf-RING_euk"/>
</dbReference>
<dbReference type="Proteomes" id="UP001347796">
    <property type="component" value="Unassembled WGS sequence"/>
</dbReference>
<evidence type="ECO:0000313" key="7">
    <source>
        <dbReference type="EMBL" id="KAK6190155.1"/>
    </source>
</evidence>
<dbReference type="InterPro" id="IPR011042">
    <property type="entry name" value="6-blade_b-propeller_TolB-like"/>
</dbReference>
<dbReference type="SMART" id="SM00184">
    <property type="entry name" value="RING"/>
    <property type="match status" value="1"/>
</dbReference>
<feature type="region of interest" description="Disordered" evidence="5">
    <location>
        <begin position="93"/>
        <end position="114"/>
    </location>
</feature>
<comment type="caution">
    <text evidence="7">The sequence shown here is derived from an EMBL/GenBank/DDBJ whole genome shotgun (WGS) entry which is preliminary data.</text>
</comment>
<dbReference type="PANTHER" id="PTHR25462:SF296">
    <property type="entry name" value="MEIOTIC P26, ISOFORM F"/>
    <property type="match status" value="1"/>
</dbReference>
<dbReference type="InterPro" id="IPR001841">
    <property type="entry name" value="Znf_RING"/>
</dbReference>
<dbReference type="Gene3D" id="3.30.40.10">
    <property type="entry name" value="Zinc/RING finger domain, C3HC4 (zinc finger)"/>
    <property type="match status" value="1"/>
</dbReference>
<dbReference type="SUPFAM" id="SSF57850">
    <property type="entry name" value="RING/U-box"/>
    <property type="match status" value="1"/>
</dbReference>
<evidence type="ECO:0000256" key="5">
    <source>
        <dbReference type="SAM" id="MobiDB-lite"/>
    </source>
</evidence>
<dbReference type="InterPro" id="IPR013083">
    <property type="entry name" value="Znf_RING/FYVE/PHD"/>
</dbReference>
<feature type="region of interest" description="Disordered" evidence="5">
    <location>
        <begin position="319"/>
        <end position="346"/>
    </location>
</feature>
<evidence type="ECO:0000313" key="8">
    <source>
        <dbReference type="Proteomes" id="UP001347796"/>
    </source>
</evidence>
<evidence type="ECO:0000259" key="6">
    <source>
        <dbReference type="PROSITE" id="PS50089"/>
    </source>
</evidence>
<proteinExistence type="predicted"/>
<dbReference type="SUPFAM" id="SSF101898">
    <property type="entry name" value="NHL repeat"/>
    <property type="match status" value="1"/>
</dbReference>
<dbReference type="InterPro" id="IPR047153">
    <property type="entry name" value="TRIM45/56/19-like"/>
</dbReference>
<dbReference type="GO" id="GO:0008270">
    <property type="term" value="F:zinc ion binding"/>
    <property type="evidence" value="ECO:0007669"/>
    <property type="project" value="UniProtKB-KW"/>
</dbReference>
<keyword evidence="1" id="KW-0479">Metal-binding</keyword>
<dbReference type="AlphaFoldDB" id="A0AAN8KB55"/>
<sequence>MDALQELSEDFLTCSICLNMYTDPKQLACLHSFCRDCLSDHIKACDKGGLVVFPCPMCRKNISPPSHEFSDPADDFPDNFYIASLVSSVARKGGGGYPECSDKESSRDDDSCQNHPSVAADEYCMSQKVTVCSICGPNHSSCEKDHISLQAARTKVASLTTILTAKTDTIHGVFKGLQDKLEAKPLNLRHRKDELLMEISEHFSAIRNKFVKHLIDREKEVTTKLQNILKEEEKRTEETADECNTITQSCEKKLVQLEKLSVKGTFVSLEYLKTLEILLEKLNEDAVKIESESDVNNIKYVPDVEINDILKNVKIGDVVDGSDREPEKTEKSPELPASTVTASPTIPSAPVLEQSYESLNAAAAYRPSWPQPNFMQQPIPYHYREPQSYAPQAPQAFVSPPPLPYYTAPTQYGNQSFSRYQPRMNFAQGPQRQAQTRPFKKYVKPSQNPDRFFLDRVSDRQEMDELKRTATLSCRLPSDSRTCKIVGLTAVKEDTFVVVDRFNQNIKLVRLNGQGMKYIQFGNSMEPWDATRVLSFERDDVAVTCPGARTIIVVSIISTSKNKRTHLDLKHSSEISTSVGYSSLGCINDKTLVCGVCNPYGPPEIHVISMNGRILRVHKGVVTYPRSIDTSPGKIIAMSDWTVKEVVLMTDEGTVVSRYRGQGEWDLKEPMGLTYYKDDCFIVVDRKTGLIHRITDDGVQERVGRTIDNAHMVTCVLTSSTFSQDGLAIVVASDNGCIAVYDGC</sequence>
<keyword evidence="3" id="KW-0862">Zinc</keyword>
<gene>
    <name evidence="7" type="ORF">SNE40_002083</name>
</gene>
<feature type="compositionally biased region" description="Basic and acidic residues" evidence="5">
    <location>
        <begin position="100"/>
        <end position="112"/>
    </location>
</feature>
<feature type="compositionally biased region" description="Basic and acidic residues" evidence="5">
    <location>
        <begin position="321"/>
        <end position="333"/>
    </location>
</feature>
<dbReference type="PROSITE" id="PS00518">
    <property type="entry name" value="ZF_RING_1"/>
    <property type="match status" value="1"/>
</dbReference>
<keyword evidence="8" id="KW-1185">Reference proteome</keyword>
<accession>A0AAN8KB55</accession>
<dbReference type="EMBL" id="JAZGQO010000002">
    <property type="protein sequence ID" value="KAK6190155.1"/>
    <property type="molecule type" value="Genomic_DNA"/>
</dbReference>
<organism evidence="7 8">
    <name type="scientific">Patella caerulea</name>
    <name type="common">Rayed Mediterranean limpet</name>
    <dbReference type="NCBI Taxonomy" id="87958"/>
    <lineage>
        <taxon>Eukaryota</taxon>
        <taxon>Metazoa</taxon>
        <taxon>Spiralia</taxon>
        <taxon>Lophotrochozoa</taxon>
        <taxon>Mollusca</taxon>
        <taxon>Gastropoda</taxon>
        <taxon>Patellogastropoda</taxon>
        <taxon>Patelloidea</taxon>
        <taxon>Patellidae</taxon>
        <taxon>Patella</taxon>
    </lineage>
</organism>
<evidence type="ECO:0000256" key="4">
    <source>
        <dbReference type="PROSITE-ProRule" id="PRU00175"/>
    </source>
</evidence>
<name>A0AAN8KB55_PATCE</name>
<reference evidence="7 8" key="1">
    <citation type="submission" date="2024-01" db="EMBL/GenBank/DDBJ databases">
        <title>The genome of the rayed Mediterranean limpet Patella caerulea (Linnaeus, 1758).</title>
        <authorList>
            <person name="Anh-Thu Weber A."/>
            <person name="Halstead-Nussloch G."/>
        </authorList>
    </citation>
    <scope>NUCLEOTIDE SEQUENCE [LARGE SCALE GENOMIC DNA]</scope>
    <source>
        <strain evidence="7">AATW-2023a</strain>
        <tissue evidence="7">Whole specimen</tissue>
    </source>
</reference>
<evidence type="ECO:0000256" key="3">
    <source>
        <dbReference type="ARBA" id="ARBA00022833"/>
    </source>
</evidence>
<evidence type="ECO:0000256" key="2">
    <source>
        <dbReference type="ARBA" id="ARBA00022771"/>
    </source>
</evidence>
<dbReference type="Gene3D" id="2.120.10.30">
    <property type="entry name" value="TolB, C-terminal domain"/>
    <property type="match status" value="1"/>
</dbReference>